<dbReference type="GO" id="GO:0030942">
    <property type="term" value="F:endoplasmic reticulum signal peptide binding"/>
    <property type="evidence" value="ECO:0007669"/>
    <property type="project" value="TreeGrafter"/>
</dbReference>
<protein>
    <submittedName>
        <fullName evidence="1">Uncharacterized protein</fullName>
    </submittedName>
</protein>
<dbReference type="GO" id="GO:0005786">
    <property type="term" value="C:signal recognition particle, endoplasmic reticulum targeting"/>
    <property type="evidence" value="ECO:0007669"/>
    <property type="project" value="TreeGrafter"/>
</dbReference>
<name>A0A183PRK2_9TREM</name>
<organism evidence="1 2">
    <name type="scientific">Schistosoma mattheei</name>
    <dbReference type="NCBI Taxonomy" id="31246"/>
    <lineage>
        <taxon>Eukaryota</taxon>
        <taxon>Metazoa</taxon>
        <taxon>Spiralia</taxon>
        <taxon>Lophotrochozoa</taxon>
        <taxon>Platyhelminthes</taxon>
        <taxon>Trematoda</taxon>
        <taxon>Digenea</taxon>
        <taxon>Strigeidida</taxon>
        <taxon>Schistosomatoidea</taxon>
        <taxon>Schistosomatidae</taxon>
        <taxon>Schistosoma</taxon>
    </lineage>
</organism>
<dbReference type="EMBL" id="UZAL01038013">
    <property type="protein sequence ID" value="VDP72873.1"/>
    <property type="molecule type" value="Genomic_DNA"/>
</dbReference>
<proteinExistence type="predicted"/>
<dbReference type="GO" id="GO:0005525">
    <property type="term" value="F:GTP binding"/>
    <property type="evidence" value="ECO:0007669"/>
    <property type="project" value="InterPro"/>
</dbReference>
<dbReference type="SMART" id="SM00962">
    <property type="entry name" value="SRP54"/>
    <property type="match status" value="1"/>
</dbReference>
<dbReference type="GO" id="GO:0006616">
    <property type="term" value="P:SRP-dependent cotranslational protein targeting to membrane, translocation"/>
    <property type="evidence" value="ECO:0007669"/>
    <property type="project" value="TreeGrafter"/>
</dbReference>
<dbReference type="InterPro" id="IPR022941">
    <property type="entry name" value="SRP54"/>
</dbReference>
<accession>A0A183PRK2</accession>
<dbReference type="Proteomes" id="UP000269396">
    <property type="component" value="Unassembled WGS sequence"/>
</dbReference>
<dbReference type="PROSITE" id="PS00300">
    <property type="entry name" value="SRP54"/>
    <property type="match status" value="1"/>
</dbReference>
<evidence type="ECO:0000313" key="2">
    <source>
        <dbReference type="Proteomes" id="UP000269396"/>
    </source>
</evidence>
<gene>
    <name evidence="1" type="ORF">SMTD_LOCUS16987</name>
</gene>
<dbReference type="GO" id="GO:0008312">
    <property type="term" value="F:7S RNA binding"/>
    <property type="evidence" value="ECO:0007669"/>
    <property type="project" value="TreeGrafter"/>
</dbReference>
<dbReference type="SUPFAM" id="SSF52540">
    <property type="entry name" value="P-loop containing nucleoside triphosphate hydrolases"/>
    <property type="match status" value="1"/>
</dbReference>
<dbReference type="AlphaFoldDB" id="A0A183PRK2"/>
<dbReference type="Gene3D" id="3.40.50.300">
    <property type="entry name" value="P-loop containing nucleotide triphosphate hydrolases"/>
    <property type="match status" value="1"/>
</dbReference>
<evidence type="ECO:0000313" key="1">
    <source>
        <dbReference type="EMBL" id="VDP72873.1"/>
    </source>
</evidence>
<dbReference type="STRING" id="31246.A0A183PRK2"/>
<keyword evidence="2" id="KW-1185">Reference proteome</keyword>
<dbReference type="InterPro" id="IPR027417">
    <property type="entry name" value="P-loop_NTPase"/>
</dbReference>
<dbReference type="Pfam" id="PF00448">
    <property type="entry name" value="SRP54"/>
    <property type="match status" value="1"/>
</dbReference>
<dbReference type="PANTHER" id="PTHR11564:SF5">
    <property type="entry name" value="SIGNAL RECOGNITION PARTICLE SUBUNIT SRP54"/>
    <property type="match status" value="1"/>
</dbReference>
<dbReference type="GO" id="GO:0003924">
    <property type="term" value="F:GTPase activity"/>
    <property type="evidence" value="ECO:0007669"/>
    <property type="project" value="InterPro"/>
</dbReference>
<dbReference type="InterPro" id="IPR000897">
    <property type="entry name" value="SRP54_GTPase_dom"/>
</dbReference>
<reference evidence="1 2" key="1">
    <citation type="submission" date="2018-11" db="EMBL/GenBank/DDBJ databases">
        <authorList>
            <consortium name="Pathogen Informatics"/>
        </authorList>
    </citation>
    <scope>NUCLEOTIDE SEQUENCE [LARGE SCALE GENOMIC DNA]</scope>
    <source>
        <strain>Denwood</strain>
        <strain evidence="2">Zambia</strain>
    </source>
</reference>
<sequence length="152" mass="15698">MWSILGVTAASAFSASAGMFSGPAALPLLICLTAVLISSIVNGSQNVSNAIEPDHVIYVLDASIGQACEAQASAFKAKVDVSSVIVTKLDGHAKGGGALSAVAATHSPITFIGTGEHVEDFEQFRVQPFVQKLLGLGDLEGLVERVSIILYN</sequence>
<dbReference type="PANTHER" id="PTHR11564">
    <property type="entry name" value="SIGNAL RECOGNITION PARTICLE 54K PROTEIN SRP54"/>
    <property type="match status" value="1"/>
</dbReference>
<dbReference type="GO" id="GO:0005829">
    <property type="term" value="C:cytosol"/>
    <property type="evidence" value="ECO:0007669"/>
    <property type="project" value="TreeGrafter"/>
</dbReference>